<evidence type="ECO:0000313" key="1">
    <source>
        <dbReference type="EMBL" id="MBD0825325.1"/>
    </source>
</evidence>
<accession>A0A8J6U601</accession>
<organism evidence="1 2">
    <name type="scientific">Aestuariibaculum marinum</name>
    <dbReference type="NCBI Taxonomy" id="2683592"/>
    <lineage>
        <taxon>Bacteria</taxon>
        <taxon>Pseudomonadati</taxon>
        <taxon>Bacteroidota</taxon>
        <taxon>Flavobacteriia</taxon>
        <taxon>Flavobacteriales</taxon>
        <taxon>Flavobacteriaceae</taxon>
    </lineage>
</organism>
<proteinExistence type="predicted"/>
<dbReference type="InterPro" id="IPR027056">
    <property type="entry name" value="Gluconate_2DH_su3"/>
</dbReference>
<reference evidence="1 2" key="1">
    <citation type="journal article" date="2018" name="J. Microbiol.">
        <title>Aestuariibaculum marinum sp. nov., a marine bacterium isolated from seawater in South Korea.</title>
        <authorList>
            <person name="Choi J."/>
            <person name="Lee D."/>
            <person name="Jang J.H."/>
            <person name="Cha S."/>
            <person name="Seo T."/>
        </authorList>
    </citation>
    <scope>NUCLEOTIDE SEQUENCE [LARGE SCALE GENOMIC DNA]</scope>
    <source>
        <strain evidence="1 2">IP7</strain>
    </source>
</reference>
<sequence>MALSTGYVVATPTLMQILSSCEGNQRVNWQPLFLSEEQAYAVEKISNVIIPQGILPAASTVNTPQFVDLVLNEVVDHKTQNIFLKGARVFSSKFKVLTDKNILKADKQDFQKVIEVYFNLEDEDANQVVDLANSKEEDIIPSDTYYLYKYLLFIRYYSLYAYTSSELLQEEVLKYNPYTFTFTPCVSGLEFDS</sequence>
<evidence type="ECO:0000313" key="2">
    <source>
        <dbReference type="Proteomes" id="UP000621516"/>
    </source>
</evidence>
<gene>
    <name evidence="1" type="ORF">ICJ85_15005</name>
</gene>
<dbReference type="EMBL" id="JACVXD010000012">
    <property type="protein sequence ID" value="MBD0825325.1"/>
    <property type="molecule type" value="Genomic_DNA"/>
</dbReference>
<dbReference type="Pfam" id="PF13618">
    <property type="entry name" value="Gluconate_2-dh3"/>
    <property type="match status" value="1"/>
</dbReference>
<dbReference type="Proteomes" id="UP000621516">
    <property type="component" value="Unassembled WGS sequence"/>
</dbReference>
<dbReference type="AlphaFoldDB" id="A0A8J6U601"/>
<dbReference type="RefSeq" id="WP_188224612.1">
    <property type="nucleotide sequence ID" value="NZ_JACVXD010000012.1"/>
</dbReference>
<protein>
    <submittedName>
        <fullName evidence="1">Gluconate 2-dehydrogenase subunit 3 family protein</fullName>
    </submittedName>
</protein>
<keyword evidence="2" id="KW-1185">Reference proteome</keyword>
<name>A0A8J6U601_9FLAO</name>
<comment type="caution">
    <text evidence="1">The sequence shown here is derived from an EMBL/GenBank/DDBJ whole genome shotgun (WGS) entry which is preliminary data.</text>
</comment>